<proteinExistence type="predicted"/>
<dbReference type="SUPFAM" id="SSF90257">
    <property type="entry name" value="Myosin rod fragments"/>
    <property type="match status" value="1"/>
</dbReference>
<evidence type="ECO:0000256" key="1">
    <source>
        <dbReference type="SAM" id="MobiDB-lite"/>
    </source>
</evidence>
<evidence type="ECO:0000256" key="2">
    <source>
        <dbReference type="SAM" id="Phobius"/>
    </source>
</evidence>
<evidence type="ECO:0000313" key="4">
    <source>
        <dbReference type="Proteomes" id="UP001567538"/>
    </source>
</evidence>
<feature type="compositionally biased region" description="Basic and acidic residues" evidence="1">
    <location>
        <begin position="1"/>
        <end position="11"/>
    </location>
</feature>
<keyword evidence="2" id="KW-1133">Transmembrane helix</keyword>
<keyword evidence="2" id="KW-0472">Membrane</keyword>
<feature type="region of interest" description="Disordered" evidence="1">
    <location>
        <begin position="1"/>
        <end position="20"/>
    </location>
</feature>
<dbReference type="Proteomes" id="UP001567538">
    <property type="component" value="Unassembled WGS sequence"/>
</dbReference>
<accession>A0ABD1IF34</accession>
<organism evidence="3 4">
    <name type="scientific">Salvia divinorum</name>
    <name type="common">Maria pastora</name>
    <name type="synonym">Diviner's sage</name>
    <dbReference type="NCBI Taxonomy" id="28513"/>
    <lineage>
        <taxon>Eukaryota</taxon>
        <taxon>Viridiplantae</taxon>
        <taxon>Streptophyta</taxon>
        <taxon>Embryophyta</taxon>
        <taxon>Tracheophyta</taxon>
        <taxon>Spermatophyta</taxon>
        <taxon>Magnoliopsida</taxon>
        <taxon>eudicotyledons</taxon>
        <taxon>Gunneridae</taxon>
        <taxon>Pentapetalae</taxon>
        <taxon>asterids</taxon>
        <taxon>lamiids</taxon>
        <taxon>Lamiales</taxon>
        <taxon>Lamiaceae</taxon>
        <taxon>Nepetoideae</taxon>
        <taxon>Mentheae</taxon>
        <taxon>Salviinae</taxon>
        <taxon>Salvia</taxon>
        <taxon>Salvia subgen. Calosphace</taxon>
    </lineage>
</organism>
<evidence type="ECO:0000313" key="3">
    <source>
        <dbReference type="EMBL" id="KAL1567310.1"/>
    </source>
</evidence>
<dbReference type="EMBL" id="JBEAFC010000002">
    <property type="protein sequence ID" value="KAL1567310.1"/>
    <property type="molecule type" value="Genomic_DNA"/>
</dbReference>
<gene>
    <name evidence="3" type="ORF">AAHA92_02800</name>
</gene>
<feature type="transmembrane region" description="Helical" evidence="2">
    <location>
        <begin position="202"/>
        <end position="220"/>
    </location>
</feature>
<keyword evidence="2" id="KW-0812">Transmembrane</keyword>
<protein>
    <submittedName>
        <fullName evidence="3">Peroxisomal and mitochondrial division factor 2-like</fullName>
    </submittedName>
</protein>
<dbReference type="AlphaFoldDB" id="A0ABD1IF34"/>
<name>A0ABD1IF34_SALDI</name>
<sequence>MADEPSFHEEFADADNADSDEIADLNQKISDLEEENSNVIRENKDYMQRIKELTASVDELSSQNADLKNQMEREQSDNAADLEGEISRLHHDLQESKAELSGLQSELEAAKREKALLVVELDARDKQIQVLKSNVEELEVVARNGKGSETEKDDLVMKMEEEISVLQSCLDEKERVIRELECRGGDDGGKIGFIGGLRQREWMLVGGTAIATAAVIGCYIQAARKH</sequence>
<keyword evidence="4" id="KW-1185">Reference proteome</keyword>
<comment type="caution">
    <text evidence="3">The sequence shown here is derived from an EMBL/GenBank/DDBJ whole genome shotgun (WGS) entry which is preliminary data.</text>
</comment>
<reference evidence="3 4" key="1">
    <citation type="submission" date="2024-06" db="EMBL/GenBank/DDBJ databases">
        <title>A chromosome level genome sequence of Diviner's sage (Salvia divinorum).</title>
        <authorList>
            <person name="Ford S.A."/>
            <person name="Ro D.-K."/>
            <person name="Ness R.W."/>
            <person name="Phillips M.A."/>
        </authorList>
    </citation>
    <scope>NUCLEOTIDE SEQUENCE [LARGE SCALE GENOMIC DNA]</scope>
    <source>
        <strain evidence="3">SAF-2024a</strain>
        <tissue evidence="3">Leaf</tissue>
    </source>
</reference>